<dbReference type="AlphaFoldDB" id="A0AAE0BAD6"/>
<evidence type="ECO:0000313" key="2">
    <source>
        <dbReference type="Proteomes" id="UP001190700"/>
    </source>
</evidence>
<accession>A0AAE0BAD6</accession>
<proteinExistence type="predicted"/>
<reference evidence="1 2" key="1">
    <citation type="journal article" date="2015" name="Genome Biol. Evol.">
        <title>Comparative Genomics of a Bacterivorous Green Alga Reveals Evolutionary Causalities and Consequences of Phago-Mixotrophic Mode of Nutrition.</title>
        <authorList>
            <person name="Burns J.A."/>
            <person name="Paasch A."/>
            <person name="Narechania A."/>
            <person name="Kim E."/>
        </authorList>
    </citation>
    <scope>NUCLEOTIDE SEQUENCE [LARGE SCALE GENOMIC DNA]</scope>
    <source>
        <strain evidence="1 2">PLY_AMNH</strain>
    </source>
</reference>
<dbReference type="Proteomes" id="UP001190700">
    <property type="component" value="Unassembled WGS sequence"/>
</dbReference>
<protein>
    <submittedName>
        <fullName evidence="1">Uncharacterized protein</fullName>
    </submittedName>
</protein>
<gene>
    <name evidence="1" type="ORF">CYMTET_56713</name>
</gene>
<evidence type="ECO:0000313" key="1">
    <source>
        <dbReference type="EMBL" id="KAK3232963.1"/>
    </source>
</evidence>
<sequence length="77" mass="8570">MNEGAWRRGVNVDEIPFGEIAFSSMTIVLEKLIEDVDKGALCVHHGVIHKKEGYSPSDPMGYELRDYIAMTTTKSAL</sequence>
<organism evidence="1 2">
    <name type="scientific">Cymbomonas tetramitiformis</name>
    <dbReference type="NCBI Taxonomy" id="36881"/>
    <lineage>
        <taxon>Eukaryota</taxon>
        <taxon>Viridiplantae</taxon>
        <taxon>Chlorophyta</taxon>
        <taxon>Pyramimonadophyceae</taxon>
        <taxon>Pyramimonadales</taxon>
        <taxon>Pyramimonadaceae</taxon>
        <taxon>Cymbomonas</taxon>
    </lineage>
</organism>
<dbReference type="EMBL" id="LGRX02035835">
    <property type="protein sequence ID" value="KAK3232963.1"/>
    <property type="molecule type" value="Genomic_DNA"/>
</dbReference>
<keyword evidence="2" id="KW-1185">Reference proteome</keyword>
<comment type="caution">
    <text evidence="1">The sequence shown here is derived from an EMBL/GenBank/DDBJ whole genome shotgun (WGS) entry which is preliminary data.</text>
</comment>
<name>A0AAE0BAD6_9CHLO</name>